<dbReference type="SUPFAM" id="SSF52833">
    <property type="entry name" value="Thioredoxin-like"/>
    <property type="match status" value="1"/>
</dbReference>
<sequence length="172" mass="19077">MSTLKPAVSDKDHFEGGKSASIEIVEFGDYECPHCGHAYPIIKQIQKTFGDQIKFIFRNFPLQEAHEYAFPAAVAAEAAALQGKFWEMHDGLYENQNQLGESLFNELAEKVGLDLGKFKSDYGSDEVTEKVESDFESGIRSGVNGTPSFYVNGTKFDGGVEDLFQMLKESAE</sequence>
<name>A0ABV8NEL2_9SPHI</name>
<dbReference type="PANTHER" id="PTHR13887:SF55">
    <property type="entry name" value="SLR0313 PROTEIN"/>
    <property type="match status" value="1"/>
</dbReference>
<accession>A0ABV8NEL2</accession>
<gene>
    <name evidence="3" type="ORF">ACFOUY_01685</name>
</gene>
<feature type="domain" description="Thioredoxin" evidence="2">
    <location>
        <begin position="1"/>
        <end position="172"/>
    </location>
</feature>
<dbReference type="InterPro" id="IPR012336">
    <property type="entry name" value="Thioredoxin-like_fold"/>
</dbReference>
<protein>
    <submittedName>
        <fullName evidence="3">DsbA family protein</fullName>
    </submittedName>
</protein>
<evidence type="ECO:0000259" key="2">
    <source>
        <dbReference type="PROSITE" id="PS51352"/>
    </source>
</evidence>
<dbReference type="PROSITE" id="PS51352">
    <property type="entry name" value="THIOREDOXIN_2"/>
    <property type="match status" value="1"/>
</dbReference>
<evidence type="ECO:0000313" key="4">
    <source>
        <dbReference type="Proteomes" id="UP001595792"/>
    </source>
</evidence>
<dbReference type="RefSeq" id="WP_378958709.1">
    <property type="nucleotide sequence ID" value="NZ_JBHRXC010000001.1"/>
</dbReference>
<evidence type="ECO:0000313" key="3">
    <source>
        <dbReference type="EMBL" id="MFC4195405.1"/>
    </source>
</evidence>
<dbReference type="EMBL" id="JBHSBY010000011">
    <property type="protein sequence ID" value="MFC4195405.1"/>
    <property type="molecule type" value="Genomic_DNA"/>
</dbReference>
<keyword evidence="4" id="KW-1185">Reference proteome</keyword>
<comment type="caution">
    <text evidence="3">The sequence shown here is derived from an EMBL/GenBank/DDBJ whole genome shotgun (WGS) entry which is preliminary data.</text>
</comment>
<dbReference type="Pfam" id="PF13462">
    <property type="entry name" value="Thioredoxin_4"/>
    <property type="match status" value="1"/>
</dbReference>
<dbReference type="PANTHER" id="PTHR13887">
    <property type="entry name" value="GLUTATHIONE S-TRANSFERASE KAPPA"/>
    <property type="match status" value="1"/>
</dbReference>
<dbReference type="Gene3D" id="3.40.30.10">
    <property type="entry name" value="Glutaredoxin"/>
    <property type="match status" value="1"/>
</dbReference>
<dbReference type="Proteomes" id="UP001595792">
    <property type="component" value="Unassembled WGS sequence"/>
</dbReference>
<evidence type="ECO:0000256" key="1">
    <source>
        <dbReference type="ARBA" id="ARBA00005791"/>
    </source>
</evidence>
<comment type="similarity">
    <text evidence="1">Belongs to the thioredoxin family. DsbA subfamily.</text>
</comment>
<dbReference type="InterPro" id="IPR036249">
    <property type="entry name" value="Thioredoxin-like_sf"/>
</dbReference>
<proteinExistence type="inferred from homology"/>
<reference evidence="4" key="1">
    <citation type="journal article" date="2019" name="Int. J. Syst. Evol. Microbiol.">
        <title>The Global Catalogue of Microorganisms (GCM) 10K type strain sequencing project: providing services to taxonomists for standard genome sequencing and annotation.</title>
        <authorList>
            <consortium name="The Broad Institute Genomics Platform"/>
            <consortium name="The Broad Institute Genome Sequencing Center for Infectious Disease"/>
            <person name="Wu L."/>
            <person name="Ma J."/>
        </authorList>
    </citation>
    <scope>NUCLEOTIDE SEQUENCE [LARGE SCALE GENOMIC DNA]</scope>
    <source>
        <strain evidence="4">CCM 8689</strain>
    </source>
</reference>
<dbReference type="InterPro" id="IPR013766">
    <property type="entry name" value="Thioredoxin_domain"/>
</dbReference>
<organism evidence="3 4">
    <name type="scientific">Pedobacter jamesrossensis</name>
    <dbReference type="NCBI Taxonomy" id="1908238"/>
    <lineage>
        <taxon>Bacteria</taxon>
        <taxon>Pseudomonadati</taxon>
        <taxon>Bacteroidota</taxon>
        <taxon>Sphingobacteriia</taxon>
        <taxon>Sphingobacteriales</taxon>
        <taxon>Sphingobacteriaceae</taxon>
        <taxon>Pedobacter</taxon>
    </lineage>
</organism>